<feature type="transmembrane region" description="Helical" evidence="10">
    <location>
        <begin position="287"/>
        <end position="307"/>
    </location>
</feature>
<evidence type="ECO:0000313" key="12">
    <source>
        <dbReference type="Ensembl" id="ENSSPUP00000018585.1"/>
    </source>
</evidence>
<evidence type="ECO:0000256" key="8">
    <source>
        <dbReference type="ARBA" id="ARBA00023224"/>
    </source>
</evidence>
<dbReference type="AlphaFoldDB" id="A0A8D0HFI8"/>
<dbReference type="PRINTS" id="PR00237">
    <property type="entry name" value="GPCRRHODOPSN"/>
</dbReference>
<feature type="transmembrane region" description="Helical" evidence="10">
    <location>
        <begin position="155"/>
        <end position="178"/>
    </location>
</feature>
<dbReference type="GO" id="GO:0005886">
    <property type="term" value="C:plasma membrane"/>
    <property type="evidence" value="ECO:0007669"/>
    <property type="project" value="UniProtKB-SubCell"/>
</dbReference>
<keyword evidence="4 9" id="KW-0812">Transmembrane</keyword>
<evidence type="ECO:0000256" key="5">
    <source>
        <dbReference type="ARBA" id="ARBA00022725"/>
    </source>
</evidence>
<dbReference type="Gene3D" id="1.20.1070.10">
    <property type="entry name" value="Rhodopsin 7-helix transmembrane proteins"/>
    <property type="match status" value="1"/>
</dbReference>
<feature type="transmembrane region" description="Helical" evidence="10">
    <location>
        <begin position="252"/>
        <end position="275"/>
    </location>
</feature>
<dbReference type="InterPro" id="IPR050402">
    <property type="entry name" value="OR51/52/56-like"/>
</dbReference>
<comment type="subcellular location">
    <subcellularLocation>
        <location evidence="10">Cell membrane</location>
        <topology evidence="10">Multi-pass membrane protein</topology>
    </subcellularLocation>
    <subcellularLocation>
        <location evidence="2">Membrane</location>
        <topology evidence="2">Multi-pass membrane protein</topology>
    </subcellularLocation>
</comment>
<dbReference type="Proteomes" id="UP000694392">
    <property type="component" value="Unplaced"/>
</dbReference>
<evidence type="ECO:0000256" key="3">
    <source>
        <dbReference type="ARBA" id="ARBA00022606"/>
    </source>
</evidence>
<evidence type="ECO:0000256" key="7">
    <source>
        <dbReference type="ARBA" id="ARBA00023136"/>
    </source>
</evidence>
<comment type="similarity">
    <text evidence="9">Belongs to the G-protein coupled receptor 1 family.</text>
</comment>
<keyword evidence="13" id="KW-1185">Reference proteome</keyword>
<dbReference type="PROSITE" id="PS00237">
    <property type="entry name" value="G_PROTEIN_RECEP_F1_1"/>
    <property type="match status" value="1"/>
</dbReference>
<dbReference type="CDD" id="cd15917">
    <property type="entry name" value="7tmA_OR51_52-like"/>
    <property type="match status" value="1"/>
</dbReference>
<dbReference type="PRINTS" id="PR00245">
    <property type="entry name" value="OLFACTORYR"/>
</dbReference>
<keyword evidence="6 10" id="KW-1133">Transmembrane helix</keyword>
<dbReference type="GO" id="GO:0004984">
    <property type="term" value="F:olfactory receptor activity"/>
    <property type="evidence" value="ECO:0007669"/>
    <property type="project" value="InterPro"/>
</dbReference>
<reference evidence="12" key="2">
    <citation type="submission" date="2025-09" db="UniProtKB">
        <authorList>
            <consortium name="Ensembl"/>
        </authorList>
    </citation>
    <scope>IDENTIFICATION</scope>
</reference>
<evidence type="ECO:0000313" key="13">
    <source>
        <dbReference type="Proteomes" id="UP000694392"/>
    </source>
</evidence>
<dbReference type="InterPro" id="IPR017452">
    <property type="entry name" value="GPCR_Rhodpsn_7TM"/>
</dbReference>
<keyword evidence="9" id="KW-0297">G-protein coupled receptor</keyword>
<sequence length="352" mass="39285">CFPKHHHLIMESCNRTHIAIDARPSTFLLVGIPGLEGFHRWLSIPFCCMYVMALLGNVTLLVVIKTDRSLHEPMFLFLSILAMTDIGLSGSIMHKMLAILWFGAGEISFDACLAQMFFLHAFTAMESGVLLVMAFDRYVAICAPLRYTAILTTPLIAKVAVANALRAVLIVMPFPLLVRRFRCFRSNLVAHCYCEHMALVKLVCGDTRVNNFYGLVLSLSVSGLDIMGISVSYGLILQAVLRLPSREARLKAFSTCGSHICVILAFYVPGLFSYLTHRFGHSVPQPVHIILSILYLLVPPMLNPLVYGAKTKQIRTRVLRACLLAKEPLSILTPLCWLWEPGRHEGKEGIRC</sequence>
<dbReference type="Ensembl" id="ENSSPUT00000019800.1">
    <property type="protein sequence ID" value="ENSSPUP00000018585.1"/>
    <property type="gene ID" value="ENSSPUG00000014337.1"/>
</dbReference>
<dbReference type="SUPFAM" id="SSF81321">
    <property type="entry name" value="Family A G protein-coupled receptor-like"/>
    <property type="match status" value="1"/>
</dbReference>
<dbReference type="FunFam" id="1.20.1070.10:FF:000006">
    <property type="entry name" value="Olfactory receptor"/>
    <property type="match status" value="1"/>
</dbReference>
<dbReference type="PANTHER" id="PTHR26450:SF87">
    <property type="entry name" value="OLFACTORY RECEPTOR 51F2"/>
    <property type="match status" value="1"/>
</dbReference>
<keyword evidence="8 9" id="KW-0807">Transducer</keyword>
<dbReference type="InterPro" id="IPR000725">
    <property type="entry name" value="Olfact_rcpt"/>
</dbReference>
<dbReference type="Pfam" id="PF13853">
    <property type="entry name" value="7tm_4"/>
    <property type="match status" value="1"/>
</dbReference>
<dbReference type="InterPro" id="IPR000276">
    <property type="entry name" value="GPCR_Rhodpsn"/>
</dbReference>
<keyword evidence="3 10" id="KW-0716">Sensory transduction</keyword>
<evidence type="ECO:0000256" key="6">
    <source>
        <dbReference type="ARBA" id="ARBA00022989"/>
    </source>
</evidence>
<dbReference type="PANTHER" id="PTHR26450">
    <property type="entry name" value="OLFACTORY RECEPTOR 56B1-RELATED"/>
    <property type="match status" value="1"/>
</dbReference>
<comment type="function">
    <text evidence="1">Odorant receptor.</text>
</comment>
<protein>
    <recommendedName>
        <fullName evidence="10">Olfactory receptor</fullName>
    </recommendedName>
</protein>
<keyword evidence="10" id="KW-1003">Cell membrane</keyword>
<feature type="transmembrane region" description="Helical" evidence="10">
    <location>
        <begin position="212"/>
        <end position="240"/>
    </location>
</feature>
<dbReference type="GeneTree" id="ENSGT01150000286987"/>
<keyword evidence="7 10" id="KW-0472">Membrane</keyword>
<dbReference type="OMA" id="DHAYCAH"/>
<name>A0A8D0HFI8_SPHPU</name>
<organism evidence="12 13">
    <name type="scientific">Sphenodon punctatus</name>
    <name type="common">Tuatara</name>
    <name type="synonym">Hatteria punctata</name>
    <dbReference type="NCBI Taxonomy" id="8508"/>
    <lineage>
        <taxon>Eukaryota</taxon>
        <taxon>Metazoa</taxon>
        <taxon>Chordata</taxon>
        <taxon>Craniata</taxon>
        <taxon>Vertebrata</taxon>
        <taxon>Euteleostomi</taxon>
        <taxon>Lepidosauria</taxon>
        <taxon>Sphenodontia</taxon>
        <taxon>Sphenodontidae</taxon>
        <taxon>Sphenodon</taxon>
    </lineage>
</organism>
<feature type="transmembrane region" description="Helical" evidence="10">
    <location>
        <begin position="41"/>
        <end position="63"/>
    </location>
</feature>
<keyword evidence="9" id="KW-0675">Receptor</keyword>
<gene>
    <name evidence="12" type="primary">OR52W1</name>
</gene>
<accession>A0A8D0HFI8</accession>
<evidence type="ECO:0000256" key="1">
    <source>
        <dbReference type="ARBA" id="ARBA00002936"/>
    </source>
</evidence>
<evidence type="ECO:0000259" key="11">
    <source>
        <dbReference type="PROSITE" id="PS50262"/>
    </source>
</evidence>
<dbReference type="GO" id="GO:0004930">
    <property type="term" value="F:G protein-coupled receptor activity"/>
    <property type="evidence" value="ECO:0007669"/>
    <property type="project" value="UniProtKB-KW"/>
</dbReference>
<feature type="domain" description="G-protein coupled receptors family 1 profile" evidence="11">
    <location>
        <begin position="56"/>
        <end position="307"/>
    </location>
</feature>
<evidence type="ECO:0000256" key="4">
    <source>
        <dbReference type="ARBA" id="ARBA00022692"/>
    </source>
</evidence>
<evidence type="ECO:0000256" key="9">
    <source>
        <dbReference type="RuleBase" id="RU000688"/>
    </source>
</evidence>
<reference evidence="12" key="1">
    <citation type="submission" date="2025-08" db="UniProtKB">
        <authorList>
            <consortium name="Ensembl"/>
        </authorList>
    </citation>
    <scope>IDENTIFICATION</scope>
</reference>
<proteinExistence type="inferred from homology"/>
<evidence type="ECO:0000256" key="2">
    <source>
        <dbReference type="ARBA" id="ARBA00004141"/>
    </source>
</evidence>
<dbReference type="PROSITE" id="PS50262">
    <property type="entry name" value="G_PROTEIN_RECEP_F1_2"/>
    <property type="match status" value="1"/>
</dbReference>
<feature type="transmembrane region" description="Helical" evidence="10">
    <location>
        <begin position="75"/>
        <end position="93"/>
    </location>
</feature>
<evidence type="ECO:0000256" key="10">
    <source>
        <dbReference type="RuleBase" id="RU363047"/>
    </source>
</evidence>
<feature type="transmembrane region" description="Helical" evidence="10">
    <location>
        <begin position="113"/>
        <end position="135"/>
    </location>
</feature>
<keyword evidence="5 10" id="KW-0552">Olfaction</keyword>